<feature type="domain" description="Disease resistance R13L4/SHOC-2-like LRR" evidence="3">
    <location>
        <begin position="237"/>
        <end position="341"/>
    </location>
</feature>
<dbReference type="AlphaFoldDB" id="A0A9P6XBX5"/>
<evidence type="ECO:0000313" key="5">
    <source>
        <dbReference type="Proteomes" id="UP000716291"/>
    </source>
</evidence>
<keyword evidence="1" id="KW-0433">Leucine-rich repeat</keyword>
<dbReference type="GO" id="GO:0005737">
    <property type="term" value="C:cytoplasm"/>
    <property type="evidence" value="ECO:0007669"/>
    <property type="project" value="TreeGrafter"/>
</dbReference>
<keyword evidence="5" id="KW-1185">Reference proteome</keyword>
<dbReference type="Pfam" id="PF13855">
    <property type="entry name" value="LRR_8"/>
    <property type="match status" value="1"/>
</dbReference>
<evidence type="ECO:0000259" key="3">
    <source>
        <dbReference type="Pfam" id="PF23598"/>
    </source>
</evidence>
<dbReference type="InterPro" id="IPR003591">
    <property type="entry name" value="Leu-rich_rpt_typical-subtyp"/>
</dbReference>
<protein>
    <recommendedName>
        <fullName evidence="3">Disease resistance R13L4/SHOC-2-like LRR domain-containing protein</fullName>
    </recommendedName>
</protein>
<dbReference type="Proteomes" id="UP000716291">
    <property type="component" value="Unassembled WGS sequence"/>
</dbReference>
<sequence>MATRSDKLSDDSQLITMDLSDIPNLPTNLLLPESSTHYENGSFTVHQLLLRRNALTSLKPYANAIDKLKESLFHLSLRENKLSHFPIETILLPNLTSLSLADNNINMIEDGIFSQLPNLQWLNLSKNSLKTLPSDLASCYQLRGIDVTDNSITKFPGTVFSLPYLKALLLDRNKISVIPSYFRFPPTLEVLSIASNMLSEMPWSLIYSPPKKLAHLNISGSLLKELPVDFLSVGYEELTSLDMHSCQLTSFPSWAIARLCARGHLRRLNLALNQLTEIPAEISSLKTLQWLNLNANLLTHLPASMSALAGLVKLGIAQNHLETIPPLMFIHMQRLEKLDIRRNRLRYFPPSIMSTIKIHNRFVNHEIFVPQAVFSSFDLRSTCSRHVSKPSYYDTLFGNRVCDYCHPFGGELDDLFFAGNLRLQYVTGIICEPQENDCESIQIISLSNVFSILEELSEDSSQETMKASLRKFIFSEDNGTKDMRLRLTNMEYCDSPRFSRRLYSLPNLRPTSHAFNELTQQEMEMIESRIRSLLITLPSLQDKALHTHLNATQGSFFDGPNRDYEEYVDSERRLDHSPERTRQFIGQVLSDSYIPAFVKDKAIETCQQCDYCLRWTSHSNIKVGYISVLPESGVKIPIRYHICSFDCALDSLVNLYTSTRDWQAKHRRIRAY</sequence>
<dbReference type="InterPro" id="IPR032675">
    <property type="entry name" value="LRR_dom_sf"/>
</dbReference>
<dbReference type="InterPro" id="IPR055414">
    <property type="entry name" value="LRR_R13L4/SHOC2-like"/>
</dbReference>
<reference evidence="4" key="1">
    <citation type="journal article" date="2020" name="Microb. Genom.">
        <title>Genetic diversity of clinical and environmental Mucorales isolates obtained from an investigation of mucormycosis cases among solid organ transplant recipients.</title>
        <authorList>
            <person name="Nguyen M.H."/>
            <person name="Kaul D."/>
            <person name="Muto C."/>
            <person name="Cheng S.J."/>
            <person name="Richter R.A."/>
            <person name="Bruno V.M."/>
            <person name="Liu G."/>
            <person name="Beyhan S."/>
            <person name="Sundermann A.J."/>
            <person name="Mounaud S."/>
            <person name="Pasculle A.W."/>
            <person name="Nierman W.C."/>
            <person name="Driscoll E."/>
            <person name="Cumbie R."/>
            <person name="Clancy C.J."/>
            <person name="Dupont C.L."/>
        </authorList>
    </citation>
    <scope>NUCLEOTIDE SEQUENCE</scope>
    <source>
        <strain evidence="4">GL11</strain>
    </source>
</reference>
<name>A0A9P6XBX5_RHIOR</name>
<gene>
    <name evidence="4" type="ORF">G6F64_004734</name>
</gene>
<evidence type="ECO:0000256" key="1">
    <source>
        <dbReference type="ARBA" id="ARBA00022614"/>
    </source>
</evidence>
<dbReference type="PANTHER" id="PTHR48051">
    <property type="match status" value="1"/>
</dbReference>
<dbReference type="SUPFAM" id="SSF52058">
    <property type="entry name" value="L domain-like"/>
    <property type="match status" value="1"/>
</dbReference>
<dbReference type="SMART" id="SM00364">
    <property type="entry name" value="LRR_BAC"/>
    <property type="match status" value="8"/>
</dbReference>
<proteinExistence type="predicted"/>
<accession>A0A9P6XBX5</accession>
<evidence type="ECO:0000256" key="2">
    <source>
        <dbReference type="ARBA" id="ARBA00022737"/>
    </source>
</evidence>
<keyword evidence="2" id="KW-0677">Repeat</keyword>
<comment type="caution">
    <text evidence="4">The sequence shown here is derived from an EMBL/GenBank/DDBJ whole genome shotgun (WGS) entry which is preliminary data.</text>
</comment>
<dbReference type="PANTHER" id="PTHR48051:SF54">
    <property type="entry name" value="LEUCINE-RICH REPEAT-CONTAINING PROTEIN"/>
    <property type="match status" value="1"/>
</dbReference>
<dbReference type="PROSITE" id="PS51450">
    <property type="entry name" value="LRR"/>
    <property type="match status" value="3"/>
</dbReference>
<organism evidence="4 5">
    <name type="scientific">Rhizopus oryzae</name>
    <name type="common">Mucormycosis agent</name>
    <name type="synonym">Rhizopus arrhizus var. delemar</name>
    <dbReference type="NCBI Taxonomy" id="64495"/>
    <lineage>
        <taxon>Eukaryota</taxon>
        <taxon>Fungi</taxon>
        <taxon>Fungi incertae sedis</taxon>
        <taxon>Mucoromycota</taxon>
        <taxon>Mucoromycotina</taxon>
        <taxon>Mucoromycetes</taxon>
        <taxon>Mucorales</taxon>
        <taxon>Mucorineae</taxon>
        <taxon>Rhizopodaceae</taxon>
        <taxon>Rhizopus</taxon>
    </lineage>
</organism>
<dbReference type="Gene3D" id="3.80.10.10">
    <property type="entry name" value="Ribonuclease Inhibitor"/>
    <property type="match status" value="3"/>
</dbReference>
<dbReference type="SMART" id="SM00369">
    <property type="entry name" value="LRR_TYP"/>
    <property type="match status" value="8"/>
</dbReference>
<dbReference type="InterPro" id="IPR001611">
    <property type="entry name" value="Leu-rich_rpt"/>
</dbReference>
<dbReference type="Pfam" id="PF23598">
    <property type="entry name" value="LRR_14"/>
    <property type="match status" value="1"/>
</dbReference>
<dbReference type="InterPro" id="IPR050216">
    <property type="entry name" value="LRR_domain-containing"/>
</dbReference>
<dbReference type="EMBL" id="JAANQT010000536">
    <property type="protein sequence ID" value="KAG1310213.1"/>
    <property type="molecule type" value="Genomic_DNA"/>
</dbReference>
<evidence type="ECO:0000313" key="4">
    <source>
        <dbReference type="EMBL" id="KAG1310213.1"/>
    </source>
</evidence>